<protein>
    <submittedName>
        <fullName evidence="3">VOC family protein</fullName>
    </submittedName>
</protein>
<dbReference type="InterPro" id="IPR037523">
    <property type="entry name" value="VOC_core"/>
</dbReference>
<evidence type="ECO:0000256" key="1">
    <source>
        <dbReference type="SAM" id="MobiDB-lite"/>
    </source>
</evidence>
<dbReference type="InterPro" id="IPR004360">
    <property type="entry name" value="Glyas_Fos-R_dOase_dom"/>
</dbReference>
<evidence type="ECO:0000313" key="4">
    <source>
        <dbReference type="Proteomes" id="UP001596087"/>
    </source>
</evidence>
<name>A0ABW0BLJ8_9ACTN</name>
<reference evidence="4" key="1">
    <citation type="journal article" date="2019" name="Int. J. Syst. Evol. Microbiol.">
        <title>The Global Catalogue of Microorganisms (GCM) 10K type strain sequencing project: providing services to taxonomists for standard genome sequencing and annotation.</title>
        <authorList>
            <consortium name="The Broad Institute Genomics Platform"/>
            <consortium name="The Broad Institute Genome Sequencing Center for Infectious Disease"/>
            <person name="Wu L."/>
            <person name="Ma J."/>
        </authorList>
    </citation>
    <scope>NUCLEOTIDE SEQUENCE [LARGE SCALE GENOMIC DNA]</scope>
    <source>
        <strain evidence="4">DFY41</strain>
    </source>
</reference>
<accession>A0ABW0BLJ8</accession>
<dbReference type="Proteomes" id="UP001596087">
    <property type="component" value="Unassembled WGS sequence"/>
</dbReference>
<dbReference type="PROSITE" id="PS51819">
    <property type="entry name" value="VOC"/>
    <property type="match status" value="1"/>
</dbReference>
<proteinExistence type="predicted"/>
<dbReference type="Pfam" id="PF00903">
    <property type="entry name" value="Glyoxalase"/>
    <property type="match status" value="1"/>
</dbReference>
<keyword evidence="4" id="KW-1185">Reference proteome</keyword>
<feature type="region of interest" description="Disordered" evidence="1">
    <location>
        <begin position="115"/>
        <end position="138"/>
    </location>
</feature>
<evidence type="ECO:0000259" key="2">
    <source>
        <dbReference type="PROSITE" id="PS51819"/>
    </source>
</evidence>
<gene>
    <name evidence="3" type="ORF">ACFPGP_13985</name>
</gene>
<dbReference type="EMBL" id="JBHSKD010000018">
    <property type="protein sequence ID" value="MFC5177787.1"/>
    <property type="molecule type" value="Genomic_DNA"/>
</dbReference>
<evidence type="ECO:0000313" key="3">
    <source>
        <dbReference type="EMBL" id="MFC5177787.1"/>
    </source>
</evidence>
<dbReference type="SUPFAM" id="SSF54593">
    <property type="entry name" value="Glyoxalase/Bleomycin resistance protein/Dihydroxybiphenyl dioxygenase"/>
    <property type="match status" value="1"/>
</dbReference>
<dbReference type="RefSeq" id="WP_378591118.1">
    <property type="nucleotide sequence ID" value="NZ_JBHSKD010000018.1"/>
</dbReference>
<dbReference type="InterPro" id="IPR029068">
    <property type="entry name" value="Glyas_Bleomycin-R_OHBP_Dase"/>
</dbReference>
<dbReference type="Gene3D" id="3.10.180.10">
    <property type="entry name" value="2,3-Dihydroxybiphenyl 1,2-Dioxygenase, domain 1"/>
    <property type="match status" value="1"/>
</dbReference>
<comment type="caution">
    <text evidence="3">The sequence shown here is derived from an EMBL/GenBank/DDBJ whole genome shotgun (WGS) entry which is preliminary data.</text>
</comment>
<sequence>MPTPDPGPVLRVSELRVSLTVKDHAALRAFYRDALGLDESQSWEFHGHGVVLEAGRATLELIDEEHAEFVDEVEVGERVAGPVRLAFAVEDAGEAAVRLVAAGAELLAEARPTPWGDVNARVRPPEGPQVTVFSPPPS</sequence>
<organism evidence="3 4">
    <name type="scientific">Nocardioides taihuensis</name>
    <dbReference type="NCBI Taxonomy" id="1835606"/>
    <lineage>
        <taxon>Bacteria</taxon>
        <taxon>Bacillati</taxon>
        <taxon>Actinomycetota</taxon>
        <taxon>Actinomycetes</taxon>
        <taxon>Propionibacteriales</taxon>
        <taxon>Nocardioidaceae</taxon>
        <taxon>Nocardioides</taxon>
    </lineage>
</organism>
<feature type="domain" description="VOC" evidence="2">
    <location>
        <begin position="13"/>
        <end position="135"/>
    </location>
</feature>